<evidence type="ECO:0000313" key="10">
    <source>
        <dbReference type="EMBL" id="PNR44136.1"/>
    </source>
</evidence>
<sequence length="981" mass="108461">MNGHRADPEAGTQAEEPLRVTAKKTQANALFRKNLTFQKRNWRTNCCLVLFPALLCILLVIIQVAVNGVFNGSDFKCGCKCVPDPNGGPCIQRCGLEYSNNDQAVWCGMANPTPWPALLQIPEPQYRATRNQSPDLTQDPSCRVAGTCAVTIPYTGTNRTTADIMAGLLLGIGATNASSLSSTSVDNLLYSLSKVVLGGDTILQSSLLIETAFTSSRPISVLRPSCAGALGDTANFTVDVGEGYVLSPDLACLETKPLWRDNVSVVNDLLYKGYRRGNPAEEIGEYPAAFDFRNTNPASFDVNVIYNDTYANRTTDQPSFVIRVSRSLNMAAQAFLRYKQGGAAELPLLFVKEFPKPNSQLRLDFSSLLGPLFYMWVLGLLFPVVLTALVYEKEHHLRMMMKMHGLGDSAYWTITYVYYLVLFCIYMICFIIFGSLVRLNFFTKNDYGIQALFYFLYVNMIISLSFLVSTAFRSVKTATVFGYIYVFGSGLLGAFLYENFIVDLNTSRTVVTVLQCIPPFTTYHGLYEFSQYAFGAVYADIKGMQWSDLKDNKNKLQTSLIILAVEAIVFMLLALYLDQVVSSDNGINKHPLFFLNFKRKGAKPEAALTTARSRRFSGSSRAMAYMNAEDAKAIDRPDVAREREQVEELAAHPSKEYPIVCDNLKRVYPARDGNPPKYAVRGFSLAVPKGECFGILGPNGAGKTSSINMMIGFLKPSSGTAYIQGMDILTDMDRIYSCMGVCPQHDLLWGQLTGREHLLFYGRLKNLKGADLNSAVESSLRSVNLWDNGVADKQCRTYSGGMKRRLSVAVSLIGKPQVVYMDEPSTGLDPASRYNLWNVVKQSKKDRAIILTTHSMEEAEALCDRLGIFVNGELQCIGNAKELTARYGGLYVLTITTPPSEELEVIELVKSLTPNAKKIYGLSGTQKFELPKTEVSVGTVFSVIEQAKDRLHVEAWGLSDTTLEDVFIKVARSVEGGAALQ</sequence>
<feature type="transmembrane region" description="Helical" evidence="8">
    <location>
        <begin position="447"/>
        <end position="468"/>
    </location>
</feature>
<dbReference type="Pfam" id="PF24526">
    <property type="entry name" value="ABCA12_C"/>
    <property type="match status" value="1"/>
</dbReference>
<dbReference type="CDD" id="cd03263">
    <property type="entry name" value="ABC_subfamily_A"/>
    <property type="match status" value="1"/>
</dbReference>
<dbReference type="RefSeq" id="XP_024390939.1">
    <property type="nucleotide sequence ID" value="XM_024535171.2"/>
</dbReference>
<accession>A9S3Q7</accession>
<dbReference type="Pfam" id="PF00005">
    <property type="entry name" value="ABC_tran"/>
    <property type="match status" value="1"/>
</dbReference>
<dbReference type="FunFam" id="3.40.50.300:FF:000633">
    <property type="entry name" value="ABC transporter A family member 7"/>
    <property type="match status" value="1"/>
</dbReference>
<evidence type="ECO:0000259" key="9">
    <source>
        <dbReference type="PROSITE" id="PS50893"/>
    </source>
</evidence>
<dbReference type="Pfam" id="PF12698">
    <property type="entry name" value="ABC2_membrane_3"/>
    <property type="match status" value="1"/>
</dbReference>
<dbReference type="OrthoDB" id="8061355at2759"/>
<dbReference type="PROSITE" id="PS50893">
    <property type="entry name" value="ABC_TRANSPORTER_2"/>
    <property type="match status" value="1"/>
</dbReference>
<evidence type="ECO:0000313" key="12">
    <source>
        <dbReference type="Proteomes" id="UP000006727"/>
    </source>
</evidence>
<evidence type="ECO:0000256" key="5">
    <source>
        <dbReference type="ARBA" id="ARBA00022840"/>
    </source>
</evidence>
<dbReference type="InterPro" id="IPR026082">
    <property type="entry name" value="ABCA"/>
</dbReference>
<protein>
    <recommendedName>
        <fullName evidence="9">ABC transporter domain-containing protein</fullName>
    </recommendedName>
</protein>
<dbReference type="InterPro" id="IPR017871">
    <property type="entry name" value="ABC_transporter-like_CS"/>
</dbReference>
<dbReference type="GeneID" id="112289703"/>
<feature type="domain" description="ABC transporter" evidence="9">
    <location>
        <begin position="659"/>
        <end position="896"/>
    </location>
</feature>
<evidence type="ECO:0000313" key="11">
    <source>
        <dbReference type="EnsemblPlants" id="Pp3c12_20160V3.1"/>
    </source>
</evidence>
<proteinExistence type="inferred from homology"/>
<dbReference type="Gramene" id="Pp3c12_20160V3.2">
    <property type="protein sequence ID" value="Pp3c12_20160V3.2"/>
    <property type="gene ID" value="Pp3c12_20160"/>
</dbReference>
<evidence type="ECO:0000256" key="6">
    <source>
        <dbReference type="ARBA" id="ARBA00022989"/>
    </source>
</evidence>
<comment type="similarity">
    <text evidence="2">Belongs to the ABC transporter superfamily. ABCA family. CPR flippase (TC 3.A.1.211) subfamily.</text>
</comment>
<dbReference type="OMA" id="KFTIHAW"/>
<feature type="transmembrane region" description="Helical" evidence="8">
    <location>
        <begin position="372"/>
        <end position="391"/>
    </location>
</feature>
<dbReference type="GO" id="GO:0140359">
    <property type="term" value="F:ABC-type transporter activity"/>
    <property type="evidence" value="ECO:0007669"/>
    <property type="project" value="InterPro"/>
</dbReference>
<dbReference type="GO" id="GO:0005524">
    <property type="term" value="F:ATP binding"/>
    <property type="evidence" value="ECO:0007669"/>
    <property type="project" value="UniProtKB-KW"/>
</dbReference>
<feature type="transmembrane region" description="Helical" evidence="8">
    <location>
        <begin position="411"/>
        <end position="435"/>
    </location>
</feature>
<dbReference type="GO" id="GO:0006869">
    <property type="term" value="P:lipid transport"/>
    <property type="evidence" value="ECO:0000318"/>
    <property type="project" value="GO_Central"/>
</dbReference>
<dbReference type="InterPro" id="IPR027417">
    <property type="entry name" value="P-loop_NTPase"/>
</dbReference>
<dbReference type="HOGENOM" id="CLU_000604_19_5_1"/>
<dbReference type="FunCoup" id="A9S3Q7">
    <property type="interactions" value="14"/>
</dbReference>
<comment type="subcellular location">
    <subcellularLocation>
        <location evidence="1">Membrane</location>
        <topology evidence="1">Multi-pass membrane protein</topology>
    </subcellularLocation>
</comment>
<keyword evidence="5" id="KW-0067">ATP-binding</keyword>
<keyword evidence="3 8" id="KW-0812">Transmembrane</keyword>
<dbReference type="PANTHER" id="PTHR19229">
    <property type="entry name" value="ATP-BINDING CASSETTE TRANSPORTER SUBFAMILY A ABCA"/>
    <property type="match status" value="1"/>
</dbReference>
<reference evidence="10 12" key="1">
    <citation type="journal article" date="2008" name="Science">
        <title>The Physcomitrella genome reveals evolutionary insights into the conquest of land by plants.</title>
        <authorList>
            <person name="Rensing S."/>
            <person name="Lang D."/>
            <person name="Zimmer A."/>
            <person name="Terry A."/>
            <person name="Salamov A."/>
            <person name="Shapiro H."/>
            <person name="Nishiyama T."/>
            <person name="Perroud P.-F."/>
            <person name="Lindquist E."/>
            <person name="Kamisugi Y."/>
            <person name="Tanahashi T."/>
            <person name="Sakakibara K."/>
            <person name="Fujita T."/>
            <person name="Oishi K."/>
            <person name="Shin-I T."/>
            <person name="Kuroki Y."/>
            <person name="Toyoda A."/>
            <person name="Suzuki Y."/>
            <person name="Hashimoto A."/>
            <person name="Yamaguchi K."/>
            <person name="Sugano A."/>
            <person name="Kohara Y."/>
            <person name="Fujiyama A."/>
            <person name="Anterola A."/>
            <person name="Aoki S."/>
            <person name="Ashton N."/>
            <person name="Barbazuk W.B."/>
            <person name="Barker E."/>
            <person name="Bennetzen J."/>
            <person name="Bezanilla M."/>
            <person name="Blankenship R."/>
            <person name="Cho S.H."/>
            <person name="Dutcher S."/>
            <person name="Estelle M."/>
            <person name="Fawcett J.A."/>
            <person name="Gundlach H."/>
            <person name="Hanada K."/>
            <person name="Heyl A."/>
            <person name="Hicks K.A."/>
            <person name="Hugh J."/>
            <person name="Lohr M."/>
            <person name="Mayer K."/>
            <person name="Melkozernov A."/>
            <person name="Murata T."/>
            <person name="Nelson D."/>
            <person name="Pils B."/>
            <person name="Prigge M."/>
            <person name="Reiss B."/>
            <person name="Renner T."/>
            <person name="Rombauts S."/>
            <person name="Rushton P."/>
            <person name="Sanderfoot A."/>
            <person name="Schween G."/>
            <person name="Shiu S.-H."/>
            <person name="Stueber K."/>
            <person name="Theodoulou F.L."/>
            <person name="Tu H."/>
            <person name="Van de Peer Y."/>
            <person name="Verrier P.J."/>
            <person name="Waters E."/>
            <person name="Wood A."/>
            <person name="Yang L."/>
            <person name="Cove D."/>
            <person name="Cuming A."/>
            <person name="Hasebe M."/>
            <person name="Lucas S."/>
            <person name="Mishler D.B."/>
            <person name="Reski R."/>
            <person name="Grigoriev I."/>
            <person name="Quatrano R.S."/>
            <person name="Boore J.L."/>
        </authorList>
    </citation>
    <scope>NUCLEOTIDE SEQUENCE [LARGE SCALE GENOMIC DNA]</scope>
    <source>
        <strain evidence="11 12">cv. Gransden 2004</strain>
    </source>
</reference>
<evidence type="ECO:0000256" key="4">
    <source>
        <dbReference type="ARBA" id="ARBA00022741"/>
    </source>
</evidence>
<reference evidence="11" key="3">
    <citation type="submission" date="2020-12" db="UniProtKB">
        <authorList>
            <consortium name="EnsemblPlants"/>
        </authorList>
    </citation>
    <scope>IDENTIFICATION</scope>
</reference>
<dbReference type="Gene3D" id="3.40.50.300">
    <property type="entry name" value="P-loop containing nucleotide triphosphate hydrolases"/>
    <property type="match status" value="1"/>
</dbReference>
<dbReference type="KEGG" id="ppp:112289703"/>
<dbReference type="eggNOG" id="KOG0059">
    <property type="taxonomic scope" value="Eukaryota"/>
</dbReference>
<name>A9S3Q7_PHYPA</name>
<evidence type="ECO:0000256" key="2">
    <source>
        <dbReference type="ARBA" id="ARBA00008526"/>
    </source>
</evidence>
<dbReference type="PANTHER" id="PTHR19229:SF154">
    <property type="entry name" value="ABC TRANSPORTER A FAMILY MEMBER 3-RELATED"/>
    <property type="match status" value="1"/>
</dbReference>
<dbReference type="PaxDb" id="3218-PP1S46_20V6.1"/>
<dbReference type="EnsemblPlants" id="Pp3c12_20160V3.1">
    <property type="protein sequence ID" value="Pp3c12_20160V3.1"/>
    <property type="gene ID" value="Pp3c12_20160"/>
</dbReference>
<dbReference type="GO" id="GO:0016020">
    <property type="term" value="C:membrane"/>
    <property type="evidence" value="ECO:0007669"/>
    <property type="project" value="UniProtKB-SubCell"/>
</dbReference>
<dbReference type="PROSITE" id="PS00211">
    <property type="entry name" value="ABC_TRANSPORTER_1"/>
    <property type="match status" value="1"/>
</dbReference>
<dbReference type="InterPro" id="IPR013525">
    <property type="entry name" value="ABC2_TM"/>
</dbReference>
<evidence type="ECO:0000256" key="3">
    <source>
        <dbReference type="ARBA" id="ARBA00022692"/>
    </source>
</evidence>
<dbReference type="InterPro" id="IPR003439">
    <property type="entry name" value="ABC_transporter-like_ATP-bd"/>
</dbReference>
<dbReference type="GO" id="GO:0016887">
    <property type="term" value="F:ATP hydrolysis activity"/>
    <property type="evidence" value="ECO:0007669"/>
    <property type="project" value="InterPro"/>
</dbReference>
<feature type="transmembrane region" description="Helical" evidence="8">
    <location>
        <begin position="556"/>
        <end position="577"/>
    </location>
</feature>
<evidence type="ECO:0000256" key="7">
    <source>
        <dbReference type="ARBA" id="ARBA00023136"/>
    </source>
</evidence>
<evidence type="ECO:0000256" key="1">
    <source>
        <dbReference type="ARBA" id="ARBA00004141"/>
    </source>
</evidence>
<dbReference type="EMBL" id="ABEU02000012">
    <property type="protein sequence ID" value="PNR44136.1"/>
    <property type="molecule type" value="Genomic_DNA"/>
</dbReference>
<dbReference type="SUPFAM" id="SSF52540">
    <property type="entry name" value="P-loop containing nucleoside triphosphate hydrolases"/>
    <property type="match status" value="1"/>
</dbReference>
<organism evidence="10">
    <name type="scientific">Physcomitrium patens</name>
    <name type="common">Spreading-leaved earth moss</name>
    <name type="synonym">Physcomitrella patens</name>
    <dbReference type="NCBI Taxonomy" id="3218"/>
    <lineage>
        <taxon>Eukaryota</taxon>
        <taxon>Viridiplantae</taxon>
        <taxon>Streptophyta</taxon>
        <taxon>Embryophyta</taxon>
        <taxon>Bryophyta</taxon>
        <taxon>Bryophytina</taxon>
        <taxon>Bryopsida</taxon>
        <taxon>Funariidae</taxon>
        <taxon>Funariales</taxon>
        <taxon>Funariaceae</taxon>
        <taxon>Physcomitrium</taxon>
    </lineage>
</organism>
<keyword evidence="7 8" id="KW-0472">Membrane</keyword>
<reference evidence="10 12" key="2">
    <citation type="journal article" date="2018" name="Plant J.">
        <title>The Physcomitrella patens chromosome-scale assembly reveals moss genome structure and evolution.</title>
        <authorList>
            <person name="Lang D."/>
            <person name="Ullrich K.K."/>
            <person name="Murat F."/>
            <person name="Fuchs J."/>
            <person name="Jenkins J."/>
            <person name="Haas F.B."/>
            <person name="Piednoel M."/>
            <person name="Gundlach H."/>
            <person name="Van Bel M."/>
            <person name="Meyberg R."/>
            <person name="Vives C."/>
            <person name="Morata J."/>
            <person name="Symeonidi A."/>
            <person name="Hiss M."/>
            <person name="Muchero W."/>
            <person name="Kamisugi Y."/>
            <person name="Saleh O."/>
            <person name="Blanc G."/>
            <person name="Decker E.L."/>
            <person name="van Gessel N."/>
            <person name="Grimwood J."/>
            <person name="Hayes R.D."/>
            <person name="Graham S.W."/>
            <person name="Gunter L.E."/>
            <person name="McDaniel S.F."/>
            <person name="Hoernstein S.N.W."/>
            <person name="Larsson A."/>
            <person name="Li F.W."/>
            <person name="Perroud P.F."/>
            <person name="Phillips J."/>
            <person name="Ranjan P."/>
            <person name="Rokshar D.S."/>
            <person name="Rothfels C.J."/>
            <person name="Schneider L."/>
            <person name="Shu S."/>
            <person name="Stevenson D.W."/>
            <person name="Thummler F."/>
            <person name="Tillich M."/>
            <person name="Villarreal Aguilar J.C."/>
            <person name="Widiez T."/>
            <person name="Wong G.K."/>
            <person name="Wymore A."/>
            <person name="Zhang Y."/>
            <person name="Zimmer A.D."/>
            <person name="Quatrano R.S."/>
            <person name="Mayer K.F.X."/>
            <person name="Goodstein D."/>
            <person name="Casacuberta J.M."/>
            <person name="Vandepoele K."/>
            <person name="Reski R."/>
            <person name="Cuming A.C."/>
            <person name="Tuskan G.A."/>
            <person name="Maumus F."/>
            <person name="Salse J."/>
            <person name="Schmutz J."/>
            <person name="Rensing S.A."/>
        </authorList>
    </citation>
    <scope>NUCLEOTIDE SEQUENCE [LARGE SCALE GENOMIC DNA]</scope>
    <source>
        <strain evidence="11 12">cv. Gransden 2004</strain>
    </source>
</reference>
<dbReference type="EnsemblPlants" id="Pp3c12_20160V3.2">
    <property type="protein sequence ID" value="Pp3c12_20160V3.2"/>
    <property type="gene ID" value="Pp3c12_20160"/>
</dbReference>
<evidence type="ECO:0000256" key="8">
    <source>
        <dbReference type="SAM" id="Phobius"/>
    </source>
</evidence>
<dbReference type="GO" id="GO:0005319">
    <property type="term" value="F:lipid transporter activity"/>
    <property type="evidence" value="ECO:0000318"/>
    <property type="project" value="GO_Central"/>
</dbReference>
<keyword evidence="4" id="KW-0547">Nucleotide-binding</keyword>
<feature type="transmembrane region" description="Helical" evidence="8">
    <location>
        <begin position="47"/>
        <end position="70"/>
    </location>
</feature>
<dbReference type="InterPro" id="IPR003593">
    <property type="entry name" value="AAA+_ATPase"/>
</dbReference>
<dbReference type="AlphaFoldDB" id="A9S3Q7"/>
<keyword evidence="6 8" id="KW-1133">Transmembrane helix</keyword>
<dbReference type="GO" id="GO:0042626">
    <property type="term" value="F:ATPase-coupled transmembrane transporter activity"/>
    <property type="evidence" value="ECO:0000318"/>
    <property type="project" value="GO_Central"/>
</dbReference>
<dbReference type="Proteomes" id="UP000006727">
    <property type="component" value="Chromosome 12"/>
</dbReference>
<dbReference type="SMART" id="SM00382">
    <property type="entry name" value="AAA"/>
    <property type="match status" value="1"/>
</dbReference>
<dbReference type="Gramene" id="Pp3c12_20160V3.1">
    <property type="protein sequence ID" value="Pp3c12_20160V3.1"/>
    <property type="gene ID" value="Pp3c12_20160"/>
</dbReference>
<keyword evidence="12" id="KW-1185">Reference proteome</keyword>
<feature type="transmembrane region" description="Helical" evidence="8">
    <location>
        <begin position="480"/>
        <end position="497"/>
    </location>
</feature>
<gene>
    <name evidence="11" type="primary">LOC112289703</name>
    <name evidence="10" type="ORF">PHYPA_016520</name>
</gene>